<proteinExistence type="predicted"/>
<gene>
    <name evidence="2" type="ORF">HNQ39_003735</name>
</gene>
<sequence length="111" mass="11993">MPYTIEGISIEGITEPILGEGTTFVPLANVSQALGGYADYDHETKVAHIKLGDYDFHVQADNPIIEINGSPIELQAAPFIDVDSMFVPVRLFETLGFSMSVDGDHISLATP</sequence>
<evidence type="ECO:0000313" key="3">
    <source>
        <dbReference type="Proteomes" id="UP000520814"/>
    </source>
</evidence>
<dbReference type="EMBL" id="JACHGW010000003">
    <property type="protein sequence ID" value="MBB6051925.1"/>
    <property type="molecule type" value="Genomic_DNA"/>
</dbReference>
<name>A0A7W9ST52_ARMRO</name>
<dbReference type="AlphaFoldDB" id="A0A7W9ST52"/>
<comment type="caution">
    <text evidence="2">The sequence shown here is derived from an EMBL/GenBank/DDBJ whole genome shotgun (WGS) entry which is preliminary data.</text>
</comment>
<dbReference type="InterPro" id="IPR036582">
    <property type="entry name" value="Mao_N_sf"/>
</dbReference>
<dbReference type="Pfam" id="PF07833">
    <property type="entry name" value="Cu_amine_oxidN1"/>
    <property type="match status" value="1"/>
</dbReference>
<evidence type="ECO:0000259" key="1">
    <source>
        <dbReference type="Pfam" id="PF07833"/>
    </source>
</evidence>
<feature type="domain" description="Copper amine oxidase-like N-terminal" evidence="1">
    <location>
        <begin position="5"/>
        <end position="104"/>
    </location>
</feature>
<accession>A0A7W9ST52</accession>
<dbReference type="Gene3D" id="3.30.457.10">
    <property type="entry name" value="Copper amine oxidase-like, N-terminal domain"/>
    <property type="match status" value="1"/>
</dbReference>
<dbReference type="Proteomes" id="UP000520814">
    <property type="component" value="Unassembled WGS sequence"/>
</dbReference>
<evidence type="ECO:0000313" key="2">
    <source>
        <dbReference type="EMBL" id="MBB6051925.1"/>
    </source>
</evidence>
<dbReference type="InterPro" id="IPR012854">
    <property type="entry name" value="Cu_amine_oxidase-like_N"/>
</dbReference>
<keyword evidence="3" id="KW-1185">Reference proteome</keyword>
<organism evidence="2 3">
    <name type="scientific">Armatimonas rosea</name>
    <dbReference type="NCBI Taxonomy" id="685828"/>
    <lineage>
        <taxon>Bacteria</taxon>
        <taxon>Bacillati</taxon>
        <taxon>Armatimonadota</taxon>
        <taxon>Armatimonadia</taxon>
        <taxon>Armatimonadales</taxon>
        <taxon>Armatimonadaceae</taxon>
        <taxon>Armatimonas</taxon>
    </lineage>
</organism>
<dbReference type="SUPFAM" id="SSF55383">
    <property type="entry name" value="Copper amine oxidase, domain N"/>
    <property type="match status" value="1"/>
</dbReference>
<protein>
    <recommendedName>
        <fullName evidence="1">Copper amine oxidase-like N-terminal domain-containing protein</fullName>
    </recommendedName>
</protein>
<dbReference type="RefSeq" id="WP_184199894.1">
    <property type="nucleotide sequence ID" value="NZ_JACHGW010000003.1"/>
</dbReference>
<reference evidence="2 3" key="1">
    <citation type="submission" date="2020-08" db="EMBL/GenBank/DDBJ databases">
        <title>Genomic Encyclopedia of Type Strains, Phase IV (KMG-IV): sequencing the most valuable type-strain genomes for metagenomic binning, comparative biology and taxonomic classification.</title>
        <authorList>
            <person name="Goeker M."/>
        </authorList>
    </citation>
    <scope>NUCLEOTIDE SEQUENCE [LARGE SCALE GENOMIC DNA]</scope>
    <source>
        <strain evidence="2 3">DSM 23562</strain>
    </source>
</reference>